<accession>A0ABP9W299</accession>
<dbReference type="PRINTS" id="PR00413">
    <property type="entry name" value="HADHALOGNASE"/>
</dbReference>
<dbReference type="PANTHER" id="PTHR43611:SF3">
    <property type="entry name" value="FLAVIN MONONUCLEOTIDE HYDROLASE 1, CHLOROPLATIC"/>
    <property type="match status" value="1"/>
</dbReference>
<dbReference type="CDD" id="cd02603">
    <property type="entry name" value="HAD_sEH-N_like"/>
    <property type="match status" value="1"/>
</dbReference>
<gene>
    <name evidence="1" type="ORF">Rcae01_06145</name>
</gene>
<dbReference type="Pfam" id="PF00702">
    <property type="entry name" value="Hydrolase"/>
    <property type="match status" value="1"/>
</dbReference>
<proteinExistence type="predicted"/>
<organism evidence="1 2">
    <name type="scientific">Novipirellula caenicola</name>
    <dbReference type="NCBI Taxonomy" id="1536901"/>
    <lineage>
        <taxon>Bacteria</taxon>
        <taxon>Pseudomonadati</taxon>
        <taxon>Planctomycetota</taxon>
        <taxon>Planctomycetia</taxon>
        <taxon>Pirellulales</taxon>
        <taxon>Pirellulaceae</taxon>
        <taxon>Novipirellula</taxon>
    </lineage>
</organism>
<protein>
    <recommendedName>
        <fullName evidence="3">Alpha-D-glucose-1-phosphate phosphatase YihX</fullName>
    </recommendedName>
</protein>
<evidence type="ECO:0008006" key="3">
    <source>
        <dbReference type="Google" id="ProtNLM"/>
    </source>
</evidence>
<dbReference type="Proteomes" id="UP001416858">
    <property type="component" value="Unassembled WGS sequence"/>
</dbReference>
<dbReference type="Gene3D" id="1.10.150.240">
    <property type="entry name" value="Putative phosphatase, domain 2"/>
    <property type="match status" value="1"/>
</dbReference>
<evidence type="ECO:0000313" key="1">
    <source>
        <dbReference type="EMBL" id="GAA5510635.1"/>
    </source>
</evidence>
<comment type="caution">
    <text evidence="1">The sequence shown here is derived from an EMBL/GenBank/DDBJ whole genome shotgun (WGS) entry which is preliminary data.</text>
</comment>
<dbReference type="InterPro" id="IPR036412">
    <property type="entry name" value="HAD-like_sf"/>
</dbReference>
<dbReference type="EMBL" id="BAABRO010000026">
    <property type="protein sequence ID" value="GAA5510635.1"/>
    <property type="molecule type" value="Genomic_DNA"/>
</dbReference>
<dbReference type="Gene3D" id="3.40.50.1000">
    <property type="entry name" value="HAD superfamily/HAD-like"/>
    <property type="match status" value="1"/>
</dbReference>
<dbReference type="PANTHER" id="PTHR43611">
    <property type="entry name" value="ALPHA-D-GLUCOSE 1-PHOSPHATE PHOSPHATASE"/>
    <property type="match status" value="1"/>
</dbReference>
<evidence type="ECO:0000313" key="2">
    <source>
        <dbReference type="Proteomes" id="UP001416858"/>
    </source>
</evidence>
<dbReference type="InterPro" id="IPR023214">
    <property type="entry name" value="HAD_sf"/>
</dbReference>
<reference evidence="1 2" key="1">
    <citation type="submission" date="2024-02" db="EMBL/GenBank/DDBJ databases">
        <title>Rhodopirellula caenicola NBRC 110016.</title>
        <authorList>
            <person name="Ichikawa N."/>
            <person name="Katano-Makiyama Y."/>
            <person name="Hidaka K."/>
        </authorList>
    </citation>
    <scope>NUCLEOTIDE SEQUENCE [LARGE SCALE GENOMIC DNA]</scope>
    <source>
        <strain evidence="1 2">NBRC 110016</strain>
    </source>
</reference>
<sequence>MVRFRAPAFLQTSRFDRRASNDINMMKIAFVYFDLGNVIVSFDPKIAVGNVASRFGVDVAMAEQAIYRSGLQDRFEHGHVTGEEYAQLVRDLLAVSDSQMPTADLLDAISDMFTPIESMRNTVTKVHESGTRYGLLSNTCHAHWDWIARQTWQVSSLAWPVRVLSCEVSSMKPDHGIYQVAEELAGVSPEAILFLDDKPENVAAAIDRGWNAVQCFGGDQAEDALKTYGVIA</sequence>
<dbReference type="SUPFAM" id="SSF56784">
    <property type="entry name" value="HAD-like"/>
    <property type="match status" value="1"/>
</dbReference>
<dbReference type="InterPro" id="IPR006439">
    <property type="entry name" value="HAD-SF_hydro_IA"/>
</dbReference>
<dbReference type="NCBIfam" id="TIGR01509">
    <property type="entry name" value="HAD-SF-IA-v3"/>
    <property type="match status" value="1"/>
</dbReference>
<keyword evidence="2" id="KW-1185">Reference proteome</keyword>
<name>A0ABP9W299_9BACT</name>
<dbReference type="InterPro" id="IPR023198">
    <property type="entry name" value="PGP-like_dom2"/>
</dbReference>